<sequence length="136" mass="15893">MPSYPVNHSLYVLLWNKYKPVILKLMKDAAEEPQEYQFIPHEFRDLNPKEKSGHSFTLEAHKRRAVNNIKMSVVAQDLLEILLKSNTALNLLEEATFEFKMDKQFKFVVTRHELETEETADEAVEAQSEVKEKEEA</sequence>
<reference evidence="2 3" key="1">
    <citation type="submission" date="2017-06" db="EMBL/GenBank/DDBJ databases">
        <authorList>
            <person name="Kim H.J."/>
            <person name="Triplett B.A."/>
        </authorList>
    </citation>
    <scope>NUCLEOTIDE SEQUENCE [LARGE SCALE GENOMIC DNA]</scope>
    <source>
        <strain evidence="2 3">DSM 19307</strain>
    </source>
</reference>
<gene>
    <name evidence="2" type="ORF">SAMN05421640_1958</name>
</gene>
<feature type="region of interest" description="Disordered" evidence="1">
    <location>
        <begin position="115"/>
        <end position="136"/>
    </location>
</feature>
<dbReference type="AlphaFoldDB" id="A0A239J4B3"/>
<name>A0A239J4B3_EKHLU</name>
<protein>
    <submittedName>
        <fullName evidence="2">Uncharacterized protein</fullName>
    </submittedName>
</protein>
<organism evidence="2 3">
    <name type="scientific">Ekhidna lutea</name>
    <dbReference type="NCBI Taxonomy" id="447679"/>
    <lineage>
        <taxon>Bacteria</taxon>
        <taxon>Pseudomonadati</taxon>
        <taxon>Bacteroidota</taxon>
        <taxon>Cytophagia</taxon>
        <taxon>Cytophagales</taxon>
        <taxon>Reichenbachiellaceae</taxon>
        <taxon>Ekhidna</taxon>
    </lineage>
</organism>
<accession>A0A239J4B3</accession>
<dbReference type="Proteomes" id="UP000198393">
    <property type="component" value="Unassembled WGS sequence"/>
</dbReference>
<evidence type="ECO:0000256" key="1">
    <source>
        <dbReference type="SAM" id="MobiDB-lite"/>
    </source>
</evidence>
<evidence type="ECO:0000313" key="2">
    <source>
        <dbReference type="EMBL" id="SNT00093.1"/>
    </source>
</evidence>
<dbReference type="OrthoDB" id="982302at2"/>
<evidence type="ECO:0000313" key="3">
    <source>
        <dbReference type="Proteomes" id="UP000198393"/>
    </source>
</evidence>
<dbReference type="RefSeq" id="WP_089356675.1">
    <property type="nucleotide sequence ID" value="NZ_FZPD01000003.1"/>
</dbReference>
<dbReference type="EMBL" id="FZPD01000003">
    <property type="protein sequence ID" value="SNT00093.1"/>
    <property type="molecule type" value="Genomic_DNA"/>
</dbReference>
<feature type="compositionally biased region" description="Acidic residues" evidence="1">
    <location>
        <begin position="115"/>
        <end position="124"/>
    </location>
</feature>
<proteinExistence type="predicted"/>
<keyword evidence="3" id="KW-1185">Reference proteome</keyword>